<reference evidence="1 2" key="1">
    <citation type="submission" date="2020-08" db="EMBL/GenBank/DDBJ databases">
        <title>Draft genome sequencing of an Anaerocolumna strain isolated from anoxic soil subjected to BSD treatment.</title>
        <authorList>
            <person name="Uek A."/>
            <person name="Tonouchi A."/>
        </authorList>
    </citation>
    <scope>NUCLEOTIDE SEQUENCE [LARGE SCALE GENOMIC DNA]</scope>
    <source>
        <strain evidence="1 2">CTTW</strain>
    </source>
</reference>
<gene>
    <name evidence="1" type="ORF">bsdcttw_25730</name>
</gene>
<dbReference type="NCBIfam" id="TIGR04076">
    <property type="entry name" value="TIGR04076 family protein"/>
    <property type="match status" value="1"/>
</dbReference>
<organism evidence="1 2">
    <name type="scientific">Anaerocolumna chitinilytica</name>
    <dbReference type="NCBI Taxonomy" id="1727145"/>
    <lineage>
        <taxon>Bacteria</taxon>
        <taxon>Bacillati</taxon>
        <taxon>Bacillota</taxon>
        <taxon>Clostridia</taxon>
        <taxon>Lachnospirales</taxon>
        <taxon>Lachnospiraceae</taxon>
        <taxon>Anaerocolumna</taxon>
    </lineage>
</organism>
<dbReference type="RefSeq" id="WP_185255293.1">
    <property type="nucleotide sequence ID" value="NZ_AP023368.1"/>
</dbReference>
<name>A0A7I8DMI7_9FIRM</name>
<evidence type="ECO:0000313" key="2">
    <source>
        <dbReference type="Proteomes" id="UP000515703"/>
    </source>
</evidence>
<dbReference type="InterPro" id="IPR023811">
    <property type="entry name" value="CHP04076"/>
</dbReference>
<dbReference type="EMBL" id="AP023368">
    <property type="protein sequence ID" value="BCJ99532.1"/>
    <property type="molecule type" value="Genomic_DNA"/>
</dbReference>
<accession>A0A7I8DMI7</accession>
<sequence length="83" mass="9190">MDMVKLTITASTCRSGYHKAGDEYVVGDICPPLCHELWHNIYPLVYTLLNGGSLDYGNIKAKCFDARCPDGGRVCIHGEIIMK</sequence>
<dbReference type="Proteomes" id="UP000515703">
    <property type="component" value="Chromosome"/>
</dbReference>
<protein>
    <recommendedName>
        <fullName evidence="3">TIGR04076 family protein</fullName>
    </recommendedName>
</protein>
<dbReference type="AlphaFoldDB" id="A0A7I8DMI7"/>
<keyword evidence="2" id="KW-1185">Reference proteome</keyword>
<evidence type="ECO:0000313" key="1">
    <source>
        <dbReference type="EMBL" id="BCJ99532.1"/>
    </source>
</evidence>
<reference evidence="1 2" key="2">
    <citation type="submission" date="2020-08" db="EMBL/GenBank/DDBJ databases">
        <authorList>
            <person name="Ueki A."/>
            <person name="Tonouchi A."/>
        </authorList>
    </citation>
    <scope>NUCLEOTIDE SEQUENCE [LARGE SCALE GENOMIC DNA]</scope>
    <source>
        <strain evidence="1 2">CTTW</strain>
    </source>
</reference>
<evidence type="ECO:0008006" key="3">
    <source>
        <dbReference type="Google" id="ProtNLM"/>
    </source>
</evidence>
<dbReference type="KEGG" id="acht:bsdcttw_25730"/>
<proteinExistence type="predicted"/>